<evidence type="ECO:0000313" key="2">
    <source>
        <dbReference type="Proteomes" id="UP000182306"/>
    </source>
</evidence>
<gene>
    <name evidence="1" type="ORF">SAMCFNEI73_pB0379</name>
</gene>
<evidence type="ECO:0000313" key="1">
    <source>
        <dbReference type="EMBL" id="APG93575.1"/>
    </source>
</evidence>
<geneLocation type="plasmid" evidence="1 2">
    <name>B</name>
</geneLocation>
<keyword evidence="2" id="KW-1185">Reference proteome</keyword>
<accession>A0A1L3LU16</accession>
<dbReference type="KEGG" id="same:SAMCFNEI73_pB0379"/>
<sequence>MESPRFPAASDALAQQSTNLTQDFCSCEDVGVVAAIP</sequence>
<reference evidence="1 2" key="1">
    <citation type="submission" date="2015-10" db="EMBL/GenBank/DDBJ databases">
        <title>Genomic differences between typical nodule nitrogen-fixing rhizobial strains and those coming from bean seeds.</title>
        <authorList>
            <person name="Peralta H."/>
            <person name="Aguilar-Vera A."/>
            <person name="Diaz R."/>
            <person name="Mora Y."/>
            <person name="Martinez-Batallar G."/>
            <person name="Salazar E."/>
            <person name="Vargas-Lagunas C."/>
            <person name="Encarnacion S."/>
            <person name="Girard L."/>
            <person name="Mora J."/>
        </authorList>
    </citation>
    <scope>NUCLEOTIDE SEQUENCE [LARGE SCALE GENOMIC DNA]</scope>
    <source>
        <strain evidence="1 2">CFNEI 73</strain>
        <plasmid evidence="1 2">B</plasmid>
    </source>
</reference>
<dbReference type="AlphaFoldDB" id="A0A1L3LU16"/>
<name>A0A1L3LU16_9HYPH</name>
<dbReference type="EMBL" id="CP013109">
    <property type="protein sequence ID" value="APG93575.1"/>
    <property type="molecule type" value="Genomic_DNA"/>
</dbReference>
<organism evidence="1 2">
    <name type="scientific">Sinorhizobium americanum</name>
    <dbReference type="NCBI Taxonomy" id="194963"/>
    <lineage>
        <taxon>Bacteria</taxon>
        <taxon>Pseudomonadati</taxon>
        <taxon>Pseudomonadota</taxon>
        <taxon>Alphaproteobacteria</taxon>
        <taxon>Hyphomicrobiales</taxon>
        <taxon>Rhizobiaceae</taxon>
        <taxon>Sinorhizobium/Ensifer group</taxon>
        <taxon>Sinorhizobium</taxon>
    </lineage>
</organism>
<protein>
    <submittedName>
        <fullName evidence="1">Uncharacterized protein</fullName>
    </submittedName>
</protein>
<dbReference type="Proteomes" id="UP000182306">
    <property type="component" value="Plasmid B"/>
</dbReference>
<proteinExistence type="predicted"/>
<keyword evidence="1" id="KW-0614">Plasmid</keyword>